<dbReference type="RefSeq" id="WP_156277968.1">
    <property type="nucleotide sequence ID" value="NZ_BAABGI010000007.1"/>
</dbReference>
<dbReference type="EMBL" id="VJVW01000009">
    <property type="protein sequence ID" value="MUP43892.1"/>
    <property type="molecule type" value="Genomic_DNA"/>
</dbReference>
<comment type="caution">
    <text evidence="1">The sequence shown here is derived from an EMBL/GenBank/DDBJ whole genome shotgun (WGS) entry which is preliminary data.</text>
</comment>
<dbReference type="Proteomes" id="UP000460416">
    <property type="component" value="Unassembled WGS sequence"/>
</dbReference>
<name>A0A7K1LSV9_9FLAO</name>
<sequence length="139" mass="16181">MQNDYFEDVFMVNYSFSQSLKIVYSLRKPLKLNANEAKVLLTAKKGKTKKSDLIYKKLKELTKKDSSKKCSPIDVIIALRNNSQKLIVHIEGKKNSQKLKTEKEIQNKKEQPAKKKIELDRNYKYPTKASSSIWTVKKK</sequence>
<dbReference type="AlphaFoldDB" id="A0A7K1LSV9"/>
<evidence type="ECO:0000313" key="2">
    <source>
        <dbReference type="Proteomes" id="UP000460416"/>
    </source>
</evidence>
<organism evidence="1 2">
    <name type="scientific">Christiangramia aestuarii</name>
    <dbReference type="NCBI Taxonomy" id="1028746"/>
    <lineage>
        <taxon>Bacteria</taxon>
        <taxon>Pseudomonadati</taxon>
        <taxon>Bacteroidota</taxon>
        <taxon>Flavobacteriia</taxon>
        <taxon>Flavobacteriales</taxon>
        <taxon>Flavobacteriaceae</taxon>
        <taxon>Christiangramia</taxon>
    </lineage>
</organism>
<keyword evidence="2" id="KW-1185">Reference proteome</keyword>
<protein>
    <submittedName>
        <fullName evidence="1">Uncharacterized protein</fullName>
    </submittedName>
</protein>
<evidence type="ECO:0000313" key="1">
    <source>
        <dbReference type="EMBL" id="MUP43892.1"/>
    </source>
</evidence>
<accession>A0A7K1LSV9</accession>
<reference evidence="1 2" key="1">
    <citation type="submission" date="2019-07" db="EMBL/GenBank/DDBJ databases">
        <title>Gramella aestuarii sp. nov., isolated from a tidal flat, and emended description of Gramella echinicola.</title>
        <authorList>
            <person name="Liu L."/>
        </authorList>
    </citation>
    <scope>NUCLEOTIDE SEQUENCE [LARGE SCALE GENOMIC DNA]</scope>
    <source>
        <strain evidence="1 2">BS12</strain>
    </source>
</reference>
<gene>
    <name evidence="1" type="ORF">FLP08_15025</name>
</gene>
<proteinExistence type="predicted"/>